<feature type="domain" description="PDZ" evidence="13">
    <location>
        <begin position="288"/>
        <end position="337"/>
    </location>
</feature>
<evidence type="ECO:0000256" key="8">
    <source>
        <dbReference type="ARBA" id="ARBA00022989"/>
    </source>
</evidence>
<dbReference type="Proteomes" id="UP000070449">
    <property type="component" value="Unassembled WGS sequence"/>
</dbReference>
<keyword evidence="9" id="KW-0482">Metalloprotease</keyword>
<evidence type="ECO:0000259" key="13">
    <source>
        <dbReference type="Pfam" id="PF17820"/>
    </source>
</evidence>
<gene>
    <name evidence="14" type="primary">rasP</name>
    <name evidence="14" type="ORF">UZ20_WS6002000438</name>
</gene>
<organism evidence="14 15">
    <name type="scientific">candidate division WS6 bacterium OLB21</name>
    <dbReference type="NCBI Taxonomy" id="1617427"/>
    <lineage>
        <taxon>Bacteria</taxon>
        <taxon>Candidatus Dojkabacteria</taxon>
    </lineage>
</organism>
<evidence type="ECO:0000256" key="2">
    <source>
        <dbReference type="ARBA" id="ARBA00004141"/>
    </source>
</evidence>
<dbReference type="InterPro" id="IPR008915">
    <property type="entry name" value="Peptidase_M50"/>
</dbReference>
<evidence type="ECO:0000256" key="3">
    <source>
        <dbReference type="ARBA" id="ARBA00007931"/>
    </source>
</evidence>
<dbReference type="Gene3D" id="2.30.42.10">
    <property type="match status" value="1"/>
</dbReference>
<evidence type="ECO:0000313" key="14">
    <source>
        <dbReference type="EMBL" id="KXK09634.1"/>
    </source>
</evidence>
<reference evidence="14 15" key="1">
    <citation type="submission" date="2015-02" db="EMBL/GenBank/DDBJ databases">
        <title>Improved understanding of the partial-nitritation anammox process through 23 genomes representing the majority of the microbial community.</title>
        <authorList>
            <person name="Speth D.R."/>
            <person name="In T Zandt M."/>
            <person name="Guerrero Cruz S."/>
            <person name="Jetten M.S."/>
            <person name="Dutilh B.E."/>
        </authorList>
    </citation>
    <scope>NUCLEOTIDE SEQUENCE [LARGE SCALE GENOMIC DNA]</scope>
    <source>
        <strain evidence="14">OLB21</strain>
    </source>
</reference>
<feature type="transmembrane region" description="Helical" evidence="11">
    <location>
        <begin position="6"/>
        <end position="25"/>
    </location>
</feature>
<feature type="transmembrane region" description="Helical" evidence="11">
    <location>
        <begin position="493"/>
        <end position="511"/>
    </location>
</feature>
<name>A0A136KJQ0_9BACT</name>
<sequence length="533" mass="58825">MESILSIGVSGAIFILIIGLLVLIHEFGHFVAAKRAGIVVQEFAIGFGPSLFSFFRNGTVYSIKLLPLGGYVKMLGDQDASSFTRFSASKYSDADKQFAQKLLKKAKLDPSKSEFHEIELFVAKQQEALDKEEFEKLYNWYTKDFIPNHPGNYDKKTLIQRASVIVAGVVMNIILAIVLFYVLFAINGFSVDLVRLGNPSFVGAKTSTVPILYDYYADNSLSGSIVIDAEGFRNVSTEDFARILDEKVNEQINLRLFTPQGYKEVSLVLNGDGYRSNFDADLVNRVRIVGVSEEGTAANAGLDNGDIILNFADQEITSLDDLLMLLRENRGTAVDMVYVDSQGNKKDISVDLPAVEDGKPILGATLSLNSRYLENLLRISYQENQLFSGFLHTYNMTAYTVTGLGTLVSQSFQEQSLAPVSEGVSSIIGVANIVNELVKVQDFTSLINLTGLVSVALAFANILPIPLFDGGNLLFLVIEGIRKRPLSAKTQERVGSVTFVLLIVFMILIMAKDLFQFDWPSRILNLFRGMIGL</sequence>
<evidence type="ECO:0000256" key="4">
    <source>
        <dbReference type="ARBA" id="ARBA00022670"/>
    </source>
</evidence>
<dbReference type="InterPro" id="IPR036034">
    <property type="entry name" value="PDZ_sf"/>
</dbReference>
<protein>
    <submittedName>
        <fullName evidence="14">Regulator of sigma-W protease RasP</fullName>
        <ecNumber evidence="14">3.4.24.-</ecNumber>
    </submittedName>
</protein>
<evidence type="ECO:0000256" key="1">
    <source>
        <dbReference type="ARBA" id="ARBA00001947"/>
    </source>
</evidence>
<comment type="subcellular location">
    <subcellularLocation>
        <location evidence="2">Membrane</location>
        <topology evidence="2">Multi-pass membrane protein</topology>
    </subcellularLocation>
</comment>
<comment type="cofactor">
    <cofactor evidence="1">
        <name>Zn(2+)</name>
        <dbReference type="ChEBI" id="CHEBI:29105"/>
    </cofactor>
</comment>
<evidence type="ECO:0000256" key="5">
    <source>
        <dbReference type="ARBA" id="ARBA00022692"/>
    </source>
</evidence>
<proteinExistence type="inferred from homology"/>
<dbReference type="AlphaFoldDB" id="A0A136KJQ0"/>
<dbReference type="GO" id="GO:0004222">
    <property type="term" value="F:metalloendopeptidase activity"/>
    <property type="evidence" value="ECO:0007669"/>
    <property type="project" value="InterPro"/>
</dbReference>
<evidence type="ECO:0000313" key="15">
    <source>
        <dbReference type="Proteomes" id="UP000070449"/>
    </source>
</evidence>
<feature type="transmembrane region" description="Helical" evidence="11">
    <location>
        <begin position="455"/>
        <end position="481"/>
    </location>
</feature>
<dbReference type="CDD" id="cd06163">
    <property type="entry name" value="S2P-M50_PDZ_RseP-like"/>
    <property type="match status" value="1"/>
</dbReference>
<evidence type="ECO:0000256" key="10">
    <source>
        <dbReference type="ARBA" id="ARBA00023136"/>
    </source>
</evidence>
<keyword evidence="4 14" id="KW-0645">Protease</keyword>
<evidence type="ECO:0000256" key="11">
    <source>
        <dbReference type="SAM" id="Phobius"/>
    </source>
</evidence>
<dbReference type="STRING" id="1617427.UZ20_WS6002000438"/>
<evidence type="ECO:0000256" key="9">
    <source>
        <dbReference type="ARBA" id="ARBA00023049"/>
    </source>
</evidence>
<keyword evidence="5 11" id="KW-0812">Transmembrane</keyword>
<dbReference type="PANTHER" id="PTHR42837:SF2">
    <property type="entry name" value="MEMBRANE METALLOPROTEASE ARASP2, CHLOROPLASTIC-RELATED"/>
    <property type="match status" value="1"/>
</dbReference>
<feature type="domain" description="Peptidase M50" evidence="12">
    <location>
        <begin position="14"/>
        <end position="504"/>
    </location>
</feature>
<comment type="similarity">
    <text evidence="3">Belongs to the peptidase M50B family.</text>
</comment>
<accession>A0A136KJQ0</accession>
<keyword evidence="6 14" id="KW-0378">Hydrolase</keyword>
<dbReference type="EC" id="3.4.24.-" evidence="14"/>
<feature type="transmembrane region" description="Helical" evidence="11">
    <location>
        <begin position="164"/>
        <end position="186"/>
    </location>
</feature>
<evidence type="ECO:0000256" key="7">
    <source>
        <dbReference type="ARBA" id="ARBA00022833"/>
    </source>
</evidence>
<dbReference type="Pfam" id="PF17820">
    <property type="entry name" value="PDZ_6"/>
    <property type="match status" value="1"/>
</dbReference>
<dbReference type="SUPFAM" id="SSF50156">
    <property type="entry name" value="PDZ domain-like"/>
    <property type="match status" value="1"/>
</dbReference>
<keyword evidence="10 11" id="KW-0472">Membrane</keyword>
<dbReference type="EMBL" id="JYPD01000014">
    <property type="protein sequence ID" value="KXK09634.1"/>
    <property type="molecule type" value="Genomic_DNA"/>
</dbReference>
<keyword evidence="7" id="KW-0862">Zinc</keyword>
<evidence type="ECO:0000256" key="6">
    <source>
        <dbReference type="ARBA" id="ARBA00022801"/>
    </source>
</evidence>
<dbReference type="Pfam" id="PF02163">
    <property type="entry name" value="Peptidase_M50"/>
    <property type="match status" value="1"/>
</dbReference>
<keyword evidence="8 11" id="KW-1133">Transmembrane helix</keyword>
<dbReference type="GO" id="GO:0016020">
    <property type="term" value="C:membrane"/>
    <property type="evidence" value="ECO:0007669"/>
    <property type="project" value="UniProtKB-SubCell"/>
</dbReference>
<dbReference type="GO" id="GO:0006508">
    <property type="term" value="P:proteolysis"/>
    <property type="evidence" value="ECO:0007669"/>
    <property type="project" value="UniProtKB-KW"/>
</dbReference>
<dbReference type="InterPro" id="IPR004387">
    <property type="entry name" value="Pept_M50_Zn"/>
</dbReference>
<dbReference type="InterPro" id="IPR041489">
    <property type="entry name" value="PDZ_6"/>
</dbReference>
<evidence type="ECO:0000259" key="12">
    <source>
        <dbReference type="Pfam" id="PF02163"/>
    </source>
</evidence>
<comment type="caution">
    <text evidence="14">The sequence shown here is derived from an EMBL/GenBank/DDBJ whole genome shotgun (WGS) entry which is preliminary data.</text>
</comment>
<dbReference type="PANTHER" id="PTHR42837">
    <property type="entry name" value="REGULATOR OF SIGMA-E PROTEASE RSEP"/>
    <property type="match status" value="1"/>
</dbReference>